<feature type="region of interest" description="Disordered" evidence="1">
    <location>
        <begin position="40"/>
        <end position="70"/>
    </location>
</feature>
<dbReference type="EMBL" id="AF217518">
    <property type="protein sequence ID" value="AAF67629.1"/>
    <property type="molecule type" value="mRNA"/>
</dbReference>
<gene>
    <name evidence="3" type="ORF">hCG_1777429</name>
</gene>
<sequence>MQCLLPYQSKEPSCLPPLPLNLPLPPCLCPLLQLNAAMTRKEKTKEGQRAAQFSAGADAGSGGGLSRQKDTKRPMLLVIHDVVLELLTSSDCHANPRKYPTCQKSEVLGVSIYVSICPSTRPRDKNKTKKRCQVLEAVLVSKPSGSCHQGSFEIVPHVKGNLAFTSSNH</sequence>
<reference evidence="3" key="3">
    <citation type="submission" date="2005-07" db="EMBL/GenBank/DDBJ databases">
        <authorList>
            <person name="Mural R.J."/>
            <person name="Istrail S."/>
            <person name="Sutton G."/>
            <person name="Florea L."/>
            <person name="Halpern A.L."/>
            <person name="Mobarry C.M."/>
            <person name="Lippert R."/>
            <person name="Walenz B."/>
            <person name="Shatkay H."/>
            <person name="Dew I."/>
            <person name="Miller J.R."/>
            <person name="Flanigan M.J."/>
            <person name="Edwards N.J."/>
            <person name="Bolanos R."/>
            <person name="Fasulo D."/>
            <person name="Halldorsson B.V."/>
            <person name="Hannenhalli S."/>
            <person name="Turner R."/>
            <person name="Yooseph S."/>
            <person name="Lu F."/>
            <person name="Nusskern D.R."/>
            <person name="Shue B.C."/>
            <person name="Zheng X.H."/>
            <person name="Zhong F."/>
            <person name="Delcher A.L."/>
            <person name="Huson D.H."/>
            <person name="Kravitz S.A."/>
            <person name="Mouchard L."/>
            <person name="Reinert K."/>
            <person name="Remington K.A."/>
            <person name="Clark A.G."/>
            <person name="Waterman M.S."/>
            <person name="Eichler E.E."/>
            <person name="Adams M.D."/>
            <person name="Hunkapiller M.W."/>
            <person name="Myers E.W."/>
            <person name="Venter J.C."/>
        </authorList>
    </citation>
    <scope>NUCLEOTIDE SEQUENCE</scope>
</reference>
<protein>
    <submittedName>
        <fullName evidence="3">HCG1777429</fullName>
    </submittedName>
</protein>
<evidence type="ECO:0000313" key="2">
    <source>
        <dbReference type="EMBL" id="AAF67629.1"/>
    </source>
</evidence>
<evidence type="ECO:0000313" key="3">
    <source>
        <dbReference type="EMBL" id="EAW98776.1"/>
    </source>
</evidence>
<organism evidence="2">
    <name type="scientific">Homo sapiens</name>
    <name type="common">Human</name>
    <dbReference type="NCBI Taxonomy" id="9606"/>
    <lineage>
        <taxon>Eukaryota</taxon>
        <taxon>Metazoa</taxon>
        <taxon>Chordata</taxon>
        <taxon>Craniata</taxon>
        <taxon>Vertebrata</taxon>
        <taxon>Euteleostomi</taxon>
        <taxon>Mammalia</taxon>
        <taxon>Eutheria</taxon>
        <taxon>Euarchontoglires</taxon>
        <taxon>Primates</taxon>
        <taxon>Haplorrhini</taxon>
        <taxon>Catarrhini</taxon>
        <taxon>Hominidae</taxon>
        <taxon>Homo</taxon>
    </lineage>
</organism>
<evidence type="ECO:0000256" key="1">
    <source>
        <dbReference type="SAM" id="MobiDB-lite"/>
    </source>
</evidence>
<reference evidence="2" key="1">
    <citation type="submission" date="1999-12" db="EMBL/GenBank/DDBJ databases">
        <title>A novel gene expressed in human bone marrow.</title>
        <authorList>
            <person name="Zhao M."/>
            <person name="Gu J."/>
            <person name="Li N."/>
            <person name="Peng Y."/>
            <person name="Han Z."/>
            <person name="Chen Z."/>
        </authorList>
    </citation>
    <scope>NUCLEOTIDE SEQUENCE</scope>
    <source>
        <tissue evidence="2">Bone marrow</tissue>
    </source>
</reference>
<name>Q9NZ80_HUMAN</name>
<dbReference type="EMBL" id="CH471074">
    <property type="protein sequence ID" value="EAW98776.1"/>
    <property type="molecule type" value="Genomic_DNA"/>
</dbReference>
<dbReference type="AlphaFoldDB" id="Q9NZ80"/>
<reference evidence="3" key="2">
    <citation type="journal article" date="2001" name="Science">
        <title>The sequence of the human genome.</title>
        <authorList>
            <person name="Venter J.C."/>
            <person name="Adams M.D."/>
            <person name="Myers E.W."/>
            <person name="Li P.W."/>
            <person name="Mural R.J."/>
            <person name="Sutton G.G."/>
            <person name="Smith H.O."/>
            <person name="Yandell M."/>
            <person name="Evans C.A."/>
            <person name="Holt R.A."/>
            <person name="Gocayne J.D."/>
            <person name="Amanatides P."/>
            <person name="Ballew R.M."/>
            <person name="Huson D.H."/>
            <person name="Wortman J.R."/>
            <person name="Zhang Q."/>
            <person name="Kodira C.D."/>
            <person name="Zheng X.H."/>
            <person name="Chen L."/>
            <person name="Skupski M."/>
            <person name="Subramanian G."/>
            <person name="Thomas P.D."/>
            <person name="Zhang J."/>
            <person name="Gabor Miklos G.L."/>
            <person name="Nelson C."/>
            <person name="Broder S."/>
            <person name="Clark A.G."/>
            <person name="Nadeau J."/>
            <person name="McKusick V.A."/>
            <person name="Zinder N."/>
            <person name="Levine A.J."/>
            <person name="Roberts R.J."/>
            <person name="Simon M."/>
            <person name="Slayman C."/>
            <person name="Hunkapiller M."/>
            <person name="Bolanos R."/>
            <person name="Delcher A."/>
            <person name="Dew I."/>
            <person name="Fasulo D."/>
            <person name="Flanigan M."/>
            <person name="Florea L."/>
            <person name="Halpern A."/>
            <person name="Hannenhalli S."/>
            <person name="Kravitz S."/>
            <person name="Levy S."/>
            <person name="Mobarry C."/>
            <person name="Reinert K."/>
            <person name="Remington K."/>
            <person name="Abu-Threideh J."/>
            <person name="Beasley E."/>
            <person name="Biddick K."/>
            <person name="Bonazzi V."/>
            <person name="Brandon R."/>
            <person name="Cargill M."/>
            <person name="Chandramouliswaran I."/>
            <person name="Charlab R."/>
            <person name="Chaturvedi K."/>
            <person name="Deng Z."/>
            <person name="Di Francesco V."/>
            <person name="Dunn P."/>
            <person name="Eilbeck K."/>
            <person name="Evangelista C."/>
            <person name="Gabrielian A.E."/>
            <person name="Gan W."/>
            <person name="Ge W."/>
            <person name="Gong F."/>
            <person name="Gu Z."/>
            <person name="Guan P."/>
            <person name="Heiman T.J."/>
            <person name="Higgins M.E."/>
            <person name="Ji R.R."/>
            <person name="Ke Z."/>
            <person name="Ketchum K.A."/>
            <person name="Lai Z."/>
            <person name="Lei Y."/>
            <person name="Li Z."/>
            <person name="Li J."/>
            <person name="Liang Y."/>
            <person name="Lin X."/>
            <person name="Lu F."/>
            <person name="Merkulov G.V."/>
            <person name="Milshina N."/>
            <person name="Moore H.M."/>
            <person name="Naik A.K."/>
            <person name="Narayan V.A."/>
            <person name="Neelam B."/>
            <person name="Nusskern D."/>
            <person name="Rusch D.B."/>
            <person name="Salzberg S."/>
            <person name="Shao W."/>
            <person name="Shue B."/>
            <person name="Sun J."/>
            <person name="Wang Z."/>
            <person name="Wang A."/>
            <person name="Wang X."/>
            <person name="Wang J."/>
            <person name="Wei M."/>
            <person name="Wides R."/>
            <person name="Xiao C."/>
            <person name="Yan C."/>
            <person name="Yao A."/>
            <person name="Ye J."/>
            <person name="Zhan M."/>
            <person name="Zhang W."/>
            <person name="Zhang H."/>
            <person name="Zhao Q."/>
            <person name="Zheng L."/>
            <person name="Zhong F."/>
            <person name="Zhong W."/>
            <person name="Zhu S."/>
            <person name="Zhao S."/>
            <person name="Gilbert D."/>
            <person name="Baumhueter S."/>
            <person name="Spier G."/>
            <person name="Carter C."/>
            <person name="Cravchik A."/>
            <person name="Woodage T."/>
            <person name="Ali F."/>
            <person name="An H."/>
            <person name="Awe A."/>
            <person name="Baldwin D."/>
            <person name="Baden H."/>
            <person name="Barnstead M."/>
            <person name="Barrow I."/>
            <person name="Beeson K."/>
            <person name="Busam D."/>
            <person name="Carver A."/>
            <person name="Center A."/>
            <person name="Cheng M.L."/>
            <person name="Curry L."/>
            <person name="Danaher S."/>
            <person name="Davenport L."/>
            <person name="Desilets R."/>
            <person name="Dietz S."/>
            <person name="Dodson K."/>
            <person name="Doup L."/>
            <person name="Ferriera S."/>
            <person name="Garg N."/>
            <person name="Gluecksmann A."/>
            <person name="Hart B."/>
            <person name="Haynes J."/>
            <person name="Haynes C."/>
            <person name="Heiner C."/>
            <person name="Hladun S."/>
            <person name="Hostin D."/>
            <person name="Houck J."/>
            <person name="Howland T."/>
            <person name="Ibegwam C."/>
            <person name="Johnson J."/>
            <person name="Kalush F."/>
            <person name="Kline L."/>
            <person name="Koduru S."/>
            <person name="Love A."/>
            <person name="Mann F."/>
            <person name="May D."/>
            <person name="McCawley S."/>
            <person name="McIntosh T."/>
            <person name="McMullen I."/>
            <person name="Moy M."/>
            <person name="Moy L."/>
            <person name="Murphy B."/>
            <person name="Nelson K."/>
            <person name="Pfannkoch C."/>
            <person name="Pratts E."/>
            <person name="Puri V."/>
            <person name="Qureshi H."/>
            <person name="Reardon M."/>
            <person name="Rodriguez R."/>
            <person name="Rogers Y.H."/>
            <person name="Romblad D."/>
            <person name="Ruhfel B."/>
            <person name="Scott R."/>
            <person name="Sitter C."/>
            <person name="Smallwood M."/>
            <person name="Stewart E."/>
            <person name="Strong R."/>
            <person name="Suh E."/>
            <person name="Thomas R."/>
            <person name="Tint N.N."/>
            <person name="Tse S."/>
            <person name="Vech C."/>
            <person name="Wang G."/>
            <person name="Wetter J."/>
            <person name="Williams S."/>
            <person name="Williams M."/>
            <person name="Windsor S."/>
            <person name="Winn-Deen E."/>
            <person name="Wolfe K."/>
            <person name="Zaveri J."/>
            <person name="Zaveri K."/>
            <person name="Abril J.F."/>
            <person name="Guigo R."/>
            <person name="Campbell M.J."/>
            <person name="Sjolander K.V."/>
            <person name="Karlak B."/>
            <person name="Kejariwal A."/>
            <person name="Mi H."/>
            <person name="Lazareva B."/>
            <person name="Hatton T."/>
            <person name="Narechania A."/>
            <person name="Diemer K."/>
            <person name="Muruganujan A."/>
            <person name="Guo N."/>
            <person name="Sato S."/>
            <person name="Bafna V."/>
            <person name="Istrail S."/>
            <person name="Lippert R."/>
            <person name="Schwartz R."/>
            <person name="Walenz B."/>
            <person name="Yooseph S."/>
            <person name="Allen D."/>
            <person name="Basu A."/>
            <person name="Baxendale J."/>
            <person name="Blick L."/>
            <person name="Caminha M."/>
            <person name="Carnes-Stine J."/>
            <person name="Caulk P."/>
            <person name="Chiang Y.H."/>
            <person name="Coyne M."/>
            <person name="Dahlke C."/>
            <person name="Mays A."/>
            <person name="Dombroski M."/>
            <person name="Donnelly M."/>
            <person name="Ely D."/>
            <person name="Esparham S."/>
            <person name="Fosler C."/>
            <person name="Gire H."/>
            <person name="Glanowski S."/>
            <person name="Glasser K."/>
            <person name="Glodek A."/>
            <person name="Gorokhov M."/>
            <person name="Graham K."/>
            <person name="Gropman B."/>
            <person name="Harris M."/>
            <person name="Heil J."/>
            <person name="Henderson S."/>
            <person name="Hoover J."/>
            <person name="Jennings D."/>
            <person name="Jordan C."/>
            <person name="Jordan J."/>
            <person name="Kasha J."/>
            <person name="Kagan L."/>
            <person name="Kraft C."/>
            <person name="Levitsky A."/>
            <person name="Lewis M."/>
            <person name="Liu X."/>
            <person name="Lopez J."/>
            <person name="Ma D."/>
            <person name="Majoros W."/>
            <person name="McDaniel J."/>
            <person name="Murphy S."/>
            <person name="Newman M."/>
            <person name="Nguyen T."/>
            <person name="Nguyen N."/>
            <person name="Nodell M."/>
            <person name="Pan S."/>
            <person name="Peck J."/>
            <person name="Peterson M."/>
            <person name="Rowe W."/>
            <person name="Sanders R."/>
            <person name="Scott J."/>
            <person name="Simpson M."/>
            <person name="Smith T."/>
            <person name="Sprague A."/>
            <person name="Stockwell T."/>
            <person name="Turner R."/>
            <person name="Venter E."/>
            <person name="Wang M."/>
            <person name="Wen M."/>
            <person name="Wu D."/>
            <person name="Wu M."/>
            <person name="Xia A."/>
            <person name="Zandieh A."/>
            <person name="Zhu X."/>
        </authorList>
    </citation>
    <scope>NUCLEOTIDE SEQUENCE</scope>
</reference>
<accession>Q9NZ80</accession>
<proteinExistence type="evidence at transcript level"/>